<keyword evidence="1" id="KW-0812">Transmembrane</keyword>
<accession>A0A1G2CKC5</accession>
<protein>
    <submittedName>
        <fullName evidence="2">Uncharacterized protein</fullName>
    </submittedName>
</protein>
<feature type="transmembrane region" description="Helical" evidence="1">
    <location>
        <begin position="48"/>
        <end position="67"/>
    </location>
</feature>
<feature type="transmembrane region" description="Helical" evidence="1">
    <location>
        <begin position="79"/>
        <end position="99"/>
    </location>
</feature>
<feature type="transmembrane region" description="Helical" evidence="1">
    <location>
        <begin position="135"/>
        <end position="153"/>
    </location>
</feature>
<name>A0A1G2CKC5_9BACT</name>
<dbReference type="AlphaFoldDB" id="A0A1G2CKC5"/>
<dbReference type="Proteomes" id="UP000176287">
    <property type="component" value="Unassembled WGS sequence"/>
</dbReference>
<comment type="caution">
    <text evidence="2">The sequence shown here is derived from an EMBL/GenBank/DDBJ whole genome shotgun (WGS) entry which is preliminary data.</text>
</comment>
<evidence type="ECO:0000313" key="2">
    <source>
        <dbReference type="EMBL" id="OGZ01180.1"/>
    </source>
</evidence>
<feature type="transmembrane region" description="Helical" evidence="1">
    <location>
        <begin position="7"/>
        <end position="28"/>
    </location>
</feature>
<evidence type="ECO:0000256" key="1">
    <source>
        <dbReference type="SAM" id="Phobius"/>
    </source>
</evidence>
<keyword evidence="1" id="KW-0472">Membrane</keyword>
<reference evidence="2 3" key="1">
    <citation type="journal article" date="2016" name="Nat. Commun.">
        <title>Thousands of microbial genomes shed light on interconnected biogeochemical processes in an aquifer system.</title>
        <authorList>
            <person name="Anantharaman K."/>
            <person name="Brown C.T."/>
            <person name="Hug L.A."/>
            <person name="Sharon I."/>
            <person name="Castelle C.J."/>
            <person name="Probst A.J."/>
            <person name="Thomas B.C."/>
            <person name="Singh A."/>
            <person name="Wilkins M.J."/>
            <person name="Karaoz U."/>
            <person name="Brodie E.L."/>
            <person name="Williams K.H."/>
            <person name="Hubbard S.S."/>
            <person name="Banfield J.F."/>
        </authorList>
    </citation>
    <scope>NUCLEOTIDE SEQUENCE [LARGE SCALE GENOMIC DNA]</scope>
</reference>
<proteinExistence type="predicted"/>
<dbReference type="EMBL" id="MHKZ01000005">
    <property type="protein sequence ID" value="OGZ01180.1"/>
    <property type="molecule type" value="Genomic_DNA"/>
</dbReference>
<feature type="transmembrane region" description="Helical" evidence="1">
    <location>
        <begin position="105"/>
        <end position="128"/>
    </location>
</feature>
<sequence length="167" mass="18780">MEVFLKYIFYFVVWVFVPAILAALGWLVKSVANKVEEKRHRSAMQAGYWAGILLFIIILIYQVAIFLQTGFPKEEIFQGFSLSLAFGSALVVFIIFLGGKKIVPVVVAGLLVLIFTFLIFTALLHYLFIRTYNDVLLSLILGGIFGFLTHFAVAPSSLKDFLRGKSF</sequence>
<keyword evidence="1" id="KW-1133">Transmembrane helix</keyword>
<gene>
    <name evidence="2" type="ORF">A3B13_03680</name>
</gene>
<evidence type="ECO:0000313" key="3">
    <source>
        <dbReference type="Proteomes" id="UP000176287"/>
    </source>
</evidence>
<organism evidence="2 3">
    <name type="scientific">Candidatus Liptonbacteria bacterium RIFCSPLOWO2_01_FULL_45_15</name>
    <dbReference type="NCBI Taxonomy" id="1798649"/>
    <lineage>
        <taxon>Bacteria</taxon>
        <taxon>Candidatus Liptoniibacteriota</taxon>
    </lineage>
</organism>